<evidence type="ECO:0000313" key="2">
    <source>
        <dbReference type="EMBL" id="VWB08324.1"/>
    </source>
</evidence>
<sequence length="210" mass="22667">METVQTLVTSESIAKFAPAFLQAQKTIEFAKKESRNDHFKNSYADLSSVVDAVKPALNEAGIAYIQAPVPSDDGKLHMTTRLLHESGEWMEGTLVMPLPKQDPQGYGSAMTYARRYALAAITGLYQDDDDGNLGSGVNGRNDKQSGGNRSINKQSAANPEDPADMATIEQMNSAASVPDLVAIMNGLTKDQKAAVNATFNQRMKELKKAA</sequence>
<organism evidence="2 3">
    <name type="scientific">Burkholderia lata (strain ATCC 17760 / DSM 23089 / LMG 22485 / NCIMB 9086 / R18194 / 383)</name>
    <dbReference type="NCBI Taxonomy" id="482957"/>
    <lineage>
        <taxon>Bacteria</taxon>
        <taxon>Pseudomonadati</taxon>
        <taxon>Pseudomonadota</taxon>
        <taxon>Betaproteobacteria</taxon>
        <taxon>Burkholderiales</taxon>
        <taxon>Burkholderiaceae</taxon>
        <taxon>Burkholderia</taxon>
        <taxon>Burkholderia cepacia complex</taxon>
    </lineage>
</organism>
<feature type="compositionally biased region" description="Polar residues" evidence="1">
    <location>
        <begin position="144"/>
        <end position="157"/>
    </location>
</feature>
<protein>
    <submittedName>
        <fullName evidence="2">ERF family protein</fullName>
    </submittedName>
</protein>
<dbReference type="RefSeq" id="WP_174936803.1">
    <property type="nucleotide sequence ID" value="NZ_CABVPY010000001.1"/>
</dbReference>
<dbReference type="InterPro" id="IPR007499">
    <property type="entry name" value="ERF_bacteria_virus"/>
</dbReference>
<gene>
    <name evidence="2" type="ORF">BLA6863_00211</name>
</gene>
<dbReference type="Pfam" id="PF04404">
    <property type="entry name" value="ERF"/>
    <property type="match status" value="1"/>
</dbReference>
<evidence type="ECO:0000313" key="3">
    <source>
        <dbReference type="Proteomes" id="UP000494170"/>
    </source>
</evidence>
<feature type="region of interest" description="Disordered" evidence="1">
    <location>
        <begin position="129"/>
        <end position="160"/>
    </location>
</feature>
<proteinExistence type="predicted"/>
<accession>A0A6P2GY74</accession>
<dbReference type="EMBL" id="CABVPY010000001">
    <property type="protein sequence ID" value="VWB08324.1"/>
    <property type="molecule type" value="Genomic_DNA"/>
</dbReference>
<dbReference type="Proteomes" id="UP000494170">
    <property type="component" value="Unassembled WGS sequence"/>
</dbReference>
<dbReference type="AlphaFoldDB" id="A0A6P2GY74"/>
<name>A0A6P2GY74_BURL3</name>
<reference evidence="2 3" key="1">
    <citation type="submission" date="2019-09" db="EMBL/GenBank/DDBJ databases">
        <authorList>
            <person name="Depoorter E."/>
        </authorList>
    </citation>
    <scope>NUCLEOTIDE SEQUENCE [LARGE SCALE GENOMIC DNA]</scope>
    <source>
        <strain evidence="2">LMG 6863</strain>
    </source>
</reference>
<evidence type="ECO:0000256" key="1">
    <source>
        <dbReference type="SAM" id="MobiDB-lite"/>
    </source>
</evidence>